<dbReference type="FunFam" id="3.30.200.20:FF:000498">
    <property type="entry name" value="Serine/threonine-protein kinase KIN28"/>
    <property type="match status" value="1"/>
</dbReference>
<dbReference type="GO" id="GO:0045944">
    <property type="term" value="P:positive regulation of transcription by RNA polymerase II"/>
    <property type="evidence" value="ECO:0007669"/>
    <property type="project" value="TreeGrafter"/>
</dbReference>
<dbReference type="GeneID" id="39585587"/>
<sequence>MDLAALENQTRAERWEKGVKIGEGTFANVYKGTEKATGRKIAIKKIKVGEMKDGLDMTALREVKFLQELHHPNIIGLLDVFSVKQNVNLVLEFLDTDLEAVIRDKSLIFQPADIKSWTAMSLRGLEYIHRNGVLHRDLKPNNLLIASTGELKIADFGLAREFGDAKTRMTSQVITRWYRPPELLWGARYYSPAVDMWSIGTIVVELVLRVPFLAGDSDIDQLKKTFHAMGSPTEQDWPGHTKLPDYHEVAGYPPNPWWNLVSPLGRDGQNLCRELLKFDPMARVSAKAALHHKFFTTGERPTAPILLPKPLAELRPRDIAPQDVAGMPDSGTKRKNTTPNGTEQRSIARKLFA</sequence>
<protein>
    <recommendedName>
        <fullName evidence="2">[RNA-polymerase]-subunit kinase</fullName>
        <ecNumber evidence="2">2.7.11.23</ecNumber>
    </recommendedName>
</protein>
<evidence type="ECO:0000259" key="14">
    <source>
        <dbReference type="PROSITE" id="PS50011"/>
    </source>
</evidence>
<keyword evidence="7 15" id="KW-0418">Kinase</keyword>
<dbReference type="Pfam" id="PF00069">
    <property type="entry name" value="Pkinase"/>
    <property type="match status" value="1"/>
</dbReference>
<keyword evidence="16" id="KW-1185">Reference proteome</keyword>
<dbReference type="GO" id="GO:0005524">
    <property type="term" value="F:ATP binding"/>
    <property type="evidence" value="ECO:0007669"/>
    <property type="project" value="UniProtKB-UniRule"/>
</dbReference>
<evidence type="ECO:0000256" key="8">
    <source>
        <dbReference type="ARBA" id="ARBA00022840"/>
    </source>
</evidence>
<keyword evidence="5" id="KW-0808">Transferase</keyword>
<dbReference type="GO" id="GO:0070985">
    <property type="term" value="C:transcription factor TFIIK complex"/>
    <property type="evidence" value="ECO:0007669"/>
    <property type="project" value="InterPro"/>
</dbReference>
<name>A0A427YBG2_9TREE</name>
<dbReference type="InterPro" id="IPR011009">
    <property type="entry name" value="Kinase-like_dom_sf"/>
</dbReference>
<evidence type="ECO:0000256" key="9">
    <source>
        <dbReference type="PIRSR" id="PIRSR637770-1"/>
    </source>
</evidence>
<evidence type="ECO:0000256" key="6">
    <source>
        <dbReference type="ARBA" id="ARBA00022741"/>
    </source>
</evidence>
<dbReference type="Gene3D" id="3.30.200.20">
    <property type="entry name" value="Phosphorylase Kinase, domain 1"/>
    <property type="match status" value="1"/>
</dbReference>
<organism evidence="15 16">
    <name type="scientific">Apiotrichum porosum</name>
    <dbReference type="NCBI Taxonomy" id="105984"/>
    <lineage>
        <taxon>Eukaryota</taxon>
        <taxon>Fungi</taxon>
        <taxon>Dikarya</taxon>
        <taxon>Basidiomycota</taxon>
        <taxon>Agaricomycotina</taxon>
        <taxon>Tremellomycetes</taxon>
        <taxon>Trichosporonales</taxon>
        <taxon>Trichosporonaceae</taxon>
        <taxon>Apiotrichum</taxon>
    </lineage>
</organism>
<feature type="active site" description="Proton acceptor" evidence="9">
    <location>
        <position position="137"/>
    </location>
</feature>
<dbReference type="PANTHER" id="PTHR24056:SF0">
    <property type="entry name" value="CYCLIN-DEPENDENT KINASE 7"/>
    <property type="match status" value="1"/>
</dbReference>
<dbReference type="STRING" id="105984.A0A427YBG2"/>
<dbReference type="PROSITE" id="PS00107">
    <property type="entry name" value="PROTEIN_KINASE_ATP"/>
    <property type="match status" value="1"/>
</dbReference>
<dbReference type="Gene3D" id="1.10.510.10">
    <property type="entry name" value="Transferase(Phosphotransferase) domain 1"/>
    <property type="match status" value="1"/>
</dbReference>
<feature type="binding site" evidence="11">
    <location>
        <position position="45"/>
    </location>
    <ligand>
        <name>ATP</name>
        <dbReference type="ChEBI" id="CHEBI:30616"/>
    </ligand>
</feature>
<dbReference type="OrthoDB" id="1732493at2759"/>
<evidence type="ECO:0000313" key="16">
    <source>
        <dbReference type="Proteomes" id="UP000279236"/>
    </source>
</evidence>
<evidence type="ECO:0000256" key="4">
    <source>
        <dbReference type="ARBA" id="ARBA00022553"/>
    </source>
</evidence>
<keyword evidence="4" id="KW-0597">Phosphoprotein</keyword>
<dbReference type="InterPro" id="IPR000719">
    <property type="entry name" value="Prot_kinase_dom"/>
</dbReference>
<evidence type="ECO:0000256" key="7">
    <source>
        <dbReference type="ARBA" id="ARBA00022777"/>
    </source>
</evidence>
<dbReference type="PROSITE" id="PS00108">
    <property type="entry name" value="PROTEIN_KINASE_ST"/>
    <property type="match status" value="1"/>
</dbReference>
<dbReference type="GO" id="GO:0005737">
    <property type="term" value="C:cytoplasm"/>
    <property type="evidence" value="ECO:0007669"/>
    <property type="project" value="TreeGrafter"/>
</dbReference>
<feature type="region of interest" description="Disordered" evidence="13">
    <location>
        <begin position="319"/>
        <end position="346"/>
    </location>
</feature>
<feature type="binding site" evidence="10">
    <location>
        <begin position="21"/>
        <end position="29"/>
    </location>
    <ligand>
        <name>ATP</name>
        <dbReference type="ChEBI" id="CHEBI:30616"/>
    </ligand>
</feature>
<dbReference type="SMART" id="SM00220">
    <property type="entry name" value="S_TKc"/>
    <property type="match status" value="1"/>
</dbReference>
<dbReference type="InterPro" id="IPR037770">
    <property type="entry name" value="CDK7"/>
</dbReference>
<dbReference type="EC" id="2.7.11.23" evidence="2"/>
<evidence type="ECO:0000256" key="5">
    <source>
        <dbReference type="ARBA" id="ARBA00022679"/>
    </source>
</evidence>
<evidence type="ECO:0000256" key="10">
    <source>
        <dbReference type="PIRSR" id="PIRSR637770-2"/>
    </source>
</evidence>
<evidence type="ECO:0000256" key="3">
    <source>
        <dbReference type="ARBA" id="ARBA00022527"/>
    </source>
</evidence>
<keyword evidence="3 12" id="KW-0723">Serine/threonine-protein kinase</keyword>
<dbReference type="Proteomes" id="UP000279236">
    <property type="component" value="Unassembled WGS sequence"/>
</dbReference>
<evidence type="ECO:0000256" key="1">
    <source>
        <dbReference type="ARBA" id="ARBA00006485"/>
    </source>
</evidence>
<dbReference type="FunFam" id="1.10.510.10:FF:000624">
    <property type="entry name" value="Mitogen-activated protein kinase"/>
    <property type="match status" value="1"/>
</dbReference>
<dbReference type="PANTHER" id="PTHR24056">
    <property type="entry name" value="CELL DIVISION PROTEIN KINASE"/>
    <property type="match status" value="1"/>
</dbReference>
<dbReference type="InterPro" id="IPR008271">
    <property type="entry name" value="Ser/Thr_kinase_AS"/>
</dbReference>
<dbReference type="EMBL" id="RSCE01000001">
    <property type="protein sequence ID" value="RSH88499.1"/>
    <property type="molecule type" value="Genomic_DNA"/>
</dbReference>
<dbReference type="GO" id="GO:0008353">
    <property type="term" value="F:RNA polymerase II CTD heptapeptide repeat kinase activity"/>
    <property type="evidence" value="ECO:0007669"/>
    <property type="project" value="UniProtKB-EC"/>
</dbReference>
<accession>A0A427YBG2</accession>
<keyword evidence="6 10" id="KW-0547">Nucleotide-binding</keyword>
<evidence type="ECO:0000256" key="11">
    <source>
        <dbReference type="PROSITE-ProRule" id="PRU10141"/>
    </source>
</evidence>
<reference evidence="15 16" key="1">
    <citation type="submission" date="2018-11" db="EMBL/GenBank/DDBJ databases">
        <title>Genome sequence of Apiotrichum porosum DSM 27194.</title>
        <authorList>
            <person name="Aliyu H."/>
            <person name="Gorte O."/>
            <person name="Ochsenreither K."/>
        </authorList>
    </citation>
    <scope>NUCLEOTIDE SEQUENCE [LARGE SCALE GENOMIC DNA]</scope>
    <source>
        <strain evidence="15 16">DSM 27194</strain>
    </source>
</reference>
<dbReference type="GO" id="GO:0004693">
    <property type="term" value="F:cyclin-dependent protein serine/threonine kinase activity"/>
    <property type="evidence" value="ECO:0007669"/>
    <property type="project" value="TreeGrafter"/>
</dbReference>
<comment type="similarity">
    <text evidence="1">Belongs to the protein kinase superfamily. CMGC Ser/Thr protein kinase family. CDC2/CDKX subfamily.</text>
</comment>
<gene>
    <name evidence="15" type="primary">KIN28</name>
    <name evidence="15" type="ORF">EHS24_001044</name>
</gene>
<comment type="caution">
    <text evidence="15">The sequence shown here is derived from an EMBL/GenBank/DDBJ whole genome shotgun (WGS) entry which is preliminary data.</text>
</comment>
<dbReference type="CDD" id="cd07841">
    <property type="entry name" value="STKc_CDK7"/>
    <property type="match status" value="1"/>
</dbReference>
<dbReference type="PROSITE" id="PS50011">
    <property type="entry name" value="PROTEIN_KINASE_DOM"/>
    <property type="match status" value="1"/>
</dbReference>
<dbReference type="AlphaFoldDB" id="A0A427YBG2"/>
<evidence type="ECO:0000313" key="15">
    <source>
        <dbReference type="EMBL" id="RSH88499.1"/>
    </source>
</evidence>
<feature type="binding site" evidence="10">
    <location>
        <position position="44"/>
    </location>
    <ligand>
        <name>ATP</name>
        <dbReference type="ChEBI" id="CHEBI:30616"/>
    </ligand>
</feature>
<evidence type="ECO:0000256" key="12">
    <source>
        <dbReference type="RuleBase" id="RU000304"/>
    </source>
</evidence>
<keyword evidence="8 10" id="KW-0067">ATP-binding</keyword>
<evidence type="ECO:0000256" key="13">
    <source>
        <dbReference type="SAM" id="MobiDB-lite"/>
    </source>
</evidence>
<dbReference type="SUPFAM" id="SSF56112">
    <property type="entry name" value="Protein kinase-like (PK-like)"/>
    <property type="match status" value="1"/>
</dbReference>
<feature type="domain" description="Protein kinase" evidence="14">
    <location>
        <begin position="15"/>
        <end position="295"/>
    </location>
</feature>
<dbReference type="InterPro" id="IPR017441">
    <property type="entry name" value="Protein_kinase_ATP_BS"/>
</dbReference>
<dbReference type="RefSeq" id="XP_028480707.1">
    <property type="nucleotide sequence ID" value="XM_028616850.1"/>
</dbReference>
<proteinExistence type="inferred from homology"/>
<evidence type="ECO:0000256" key="2">
    <source>
        <dbReference type="ARBA" id="ARBA00012409"/>
    </source>
</evidence>
<dbReference type="InterPro" id="IPR050108">
    <property type="entry name" value="CDK"/>
</dbReference>